<dbReference type="InterPro" id="IPR033132">
    <property type="entry name" value="GH_1_N_CS"/>
</dbReference>
<gene>
    <name evidence="5" type="ORF">M0R45_036196</name>
</gene>
<keyword evidence="6" id="KW-1185">Reference proteome</keyword>
<dbReference type="AlphaFoldDB" id="A0AAW1VVE4"/>
<reference evidence="5 6" key="1">
    <citation type="journal article" date="2023" name="G3 (Bethesda)">
        <title>A chromosome-length genome assembly and annotation of blackberry (Rubus argutus, cv. 'Hillquist').</title>
        <authorList>
            <person name="Bruna T."/>
            <person name="Aryal R."/>
            <person name="Dudchenko O."/>
            <person name="Sargent D.J."/>
            <person name="Mead D."/>
            <person name="Buti M."/>
            <person name="Cavallini A."/>
            <person name="Hytonen T."/>
            <person name="Andres J."/>
            <person name="Pham M."/>
            <person name="Weisz D."/>
            <person name="Mascagni F."/>
            <person name="Usai G."/>
            <person name="Natali L."/>
            <person name="Bassil N."/>
            <person name="Fernandez G.E."/>
            <person name="Lomsadze A."/>
            <person name="Armour M."/>
            <person name="Olukolu B."/>
            <person name="Poorten T."/>
            <person name="Britton C."/>
            <person name="Davik J."/>
            <person name="Ashrafi H."/>
            <person name="Aiden E.L."/>
            <person name="Borodovsky M."/>
            <person name="Worthington M."/>
        </authorList>
    </citation>
    <scope>NUCLEOTIDE SEQUENCE [LARGE SCALE GENOMIC DNA]</scope>
    <source>
        <strain evidence="5">PI 553951</strain>
    </source>
</reference>
<dbReference type="GO" id="GO:0005975">
    <property type="term" value="P:carbohydrate metabolic process"/>
    <property type="evidence" value="ECO:0007669"/>
    <property type="project" value="InterPro"/>
</dbReference>
<evidence type="ECO:0000256" key="1">
    <source>
        <dbReference type="ARBA" id="ARBA00010838"/>
    </source>
</evidence>
<dbReference type="GO" id="GO:0008422">
    <property type="term" value="F:beta-glucosidase activity"/>
    <property type="evidence" value="ECO:0007669"/>
    <property type="project" value="TreeGrafter"/>
</dbReference>
<evidence type="ECO:0000313" key="6">
    <source>
        <dbReference type="Proteomes" id="UP001457282"/>
    </source>
</evidence>
<accession>A0AAW1VVE4</accession>
<name>A0AAW1VVE4_RUBAR</name>
<feature type="signal peptide" evidence="4">
    <location>
        <begin position="1"/>
        <end position="18"/>
    </location>
</feature>
<dbReference type="SUPFAM" id="SSF51445">
    <property type="entry name" value="(Trans)glycosidases"/>
    <property type="match status" value="1"/>
</dbReference>
<keyword evidence="2" id="KW-0378">Hydrolase</keyword>
<feature type="chain" id="PRO_5043418866" evidence="4">
    <location>
        <begin position="19"/>
        <end position="510"/>
    </location>
</feature>
<organism evidence="5 6">
    <name type="scientific">Rubus argutus</name>
    <name type="common">Southern blackberry</name>
    <dbReference type="NCBI Taxonomy" id="59490"/>
    <lineage>
        <taxon>Eukaryota</taxon>
        <taxon>Viridiplantae</taxon>
        <taxon>Streptophyta</taxon>
        <taxon>Embryophyta</taxon>
        <taxon>Tracheophyta</taxon>
        <taxon>Spermatophyta</taxon>
        <taxon>Magnoliopsida</taxon>
        <taxon>eudicotyledons</taxon>
        <taxon>Gunneridae</taxon>
        <taxon>Pentapetalae</taxon>
        <taxon>rosids</taxon>
        <taxon>fabids</taxon>
        <taxon>Rosales</taxon>
        <taxon>Rosaceae</taxon>
        <taxon>Rosoideae</taxon>
        <taxon>Rosoideae incertae sedis</taxon>
        <taxon>Rubus</taxon>
    </lineage>
</organism>
<dbReference type="FunFam" id="3.20.20.80:FF:000022">
    <property type="entry name" value="Beta-glucosidase 11"/>
    <property type="match status" value="1"/>
</dbReference>
<dbReference type="PANTHER" id="PTHR10353">
    <property type="entry name" value="GLYCOSYL HYDROLASE"/>
    <property type="match status" value="1"/>
</dbReference>
<comment type="caution">
    <text evidence="5">The sequence shown here is derived from an EMBL/GenBank/DDBJ whole genome shotgun (WGS) entry which is preliminary data.</text>
</comment>
<keyword evidence="4" id="KW-0732">Signal</keyword>
<evidence type="ECO:0000256" key="3">
    <source>
        <dbReference type="RuleBase" id="RU003690"/>
    </source>
</evidence>
<proteinExistence type="inferred from homology"/>
<dbReference type="PANTHER" id="PTHR10353:SF297">
    <property type="entry name" value="VICIANIN HYDROLASE-LIKE"/>
    <property type="match status" value="1"/>
</dbReference>
<comment type="similarity">
    <text evidence="1 3">Belongs to the glycosyl hydrolase 1 family.</text>
</comment>
<evidence type="ECO:0000256" key="2">
    <source>
        <dbReference type="ARBA" id="ARBA00022801"/>
    </source>
</evidence>
<dbReference type="Proteomes" id="UP001457282">
    <property type="component" value="Unassembled WGS sequence"/>
</dbReference>
<evidence type="ECO:0000313" key="5">
    <source>
        <dbReference type="EMBL" id="KAK9912328.1"/>
    </source>
</evidence>
<dbReference type="InterPro" id="IPR017853">
    <property type="entry name" value="GH"/>
</dbReference>
<dbReference type="Pfam" id="PF00232">
    <property type="entry name" value="Glyco_hydro_1"/>
    <property type="match status" value="1"/>
</dbReference>
<protein>
    <submittedName>
        <fullName evidence="5">Uncharacterized protein</fullName>
    </submittedName>
</protein>
<dbReference type="EMBL" id="JBEDUW010000007">
    <property type="protein sequence ID" value="KAK9912328.1"/>
    <property type="molecule type" value="Genomic_DNA"/>
</dbReference>
<dbReference type="PROSITE" id="PS00653">
    <property type="entry name" value="GLYCOSYL_HYDROL_F1_2"/>
    <property type="match status" value="1"/>
</dbReference>
<dbReference type="InterPro" id="IPR001360">
    <property type="entry name" value="Glyco_hydro_1"/>
</dbReference>
<sequence length="510" mass="57827">MAFGGSVFLSMLVALAASATFSVSTSHAYYIPFNRSSFPSGFLFGIGSAAYQSEGAALIDGRGPSIWDTFVRKHPEKIKDHSTGDVANDFYHHYKEDIKLMKKIGLDSFRLSISWSRLLPKGKVSGGVNPLGVQFYNNLFDELLSNGIKPLVTLLHYDPPQALDDLYGGFLSPKIVNDYGDYADFCFKTFGDRVKLWITMNEPNGFAINGYDGGSFAPGRCSNYEGNCTSGDSATEPYIVAHHLLLAHSAAVKIYRDKYQASQKGEIGITIVTHWWKPKYPTLASRRAALRSLDFMYGWFTNPIIYGDYPKVMRTLVGDRLPKFTEAESKQIKGSLDFLGLNYYTTYYTEDAPASSNAVNHSWASDRQITLSTTDKNGKLIGAATDLDWLFVYPKGIRETLLYIKEKYNNPVIYITENGYAYGYNASVPIQEARKDNLRIRYHHDHLWYLAKAIKDGVRVKGYYAWSFWDDFEWDAGYTVGFGFTLVDVKDNLKRYLKYSAYWYKMFLLH</sequence>
<dbReference type="PRINTS" id="PR00131">
    <property type="entry name" value="GLHYDRLASE1"/>
</dbReference>
<evidence type="ECO:0000256" key="4">
    <source>
        <dbReference type="SAM" id="SignalP"/>
    </source>
</evidence>
<dbReference type="Gene3D" id="3.20.20.80">
    <property type="entry name" value="Glycosidases"/>
    <property type="match status" value="1"/>
</dbReference>